<dbReference type="AlphaFoldDB" id="A0A0F9E2U6"/>
<organism evidence="1">
    <name type="scientific">marine sediment metagenome</name>
    <dbReference type="NCBI Taxonomy" id="412755"/>
    <lineage>
        <taxon>unclassified sequences</taxon>
        <taxon>metagenomes</taxon>
        <taxon>ecological metagenomes</taxon>
    </lineage>
</organism>
<accession>A0A0F9E2U6</accession>
<sequence>FICTLPNADDVLNINDLTEDQLHSLSEIYDRYMDVDLGRIPQQFNKKTDTYRLRRELDKSFLEVMQIEAEDKDKELDSLYKEIDSSLTQWIG</sequence>
<dbReference type="EMBL" id="LAZR01038881">
    <property type="protein sequence ID" value="KKL18408.1"/>
    <property type="molecule type" value="Genomic_DNA"/>
</dbReference>
<gene>
    <name evidence="1" type="ORF">LCGC14_2475830</name>
</gene>
<proteinExistence type="predicted"/>
<protein>
    <submittedName>
        <fullName evidence="1">Uncharacterized protein</fullName>
    </submittedName>
</protein>
<comment type="caution">
    <text evidence="1">The sequence shown here is derived from an EMBL/GenBank/DDBJ whole genome shotgun (WGS) entry which is preliminary data.</text>
</comment>
<reference evidence="1" key="1">
    <citation type="journal article" date="2015" name="Nature">
        <title>Complex archaea that bridge the gap between prokaryotes and eukaryotes.</title>
        <authorList>
            <person name="Spang A."/>
            <person name="Saw J.H."/>
            <person name="Jorgensen S.L."/>
            <person name="Zaremba-Niedzwiedzka K."/>
            <person name="Martijn J."/>
            <person name="Lind A.E."/>
            <person name="van Eijk R."/>
            <person name="Schleper C."/>
            <person name="Guy L."/>
            <person name="Ettema T.J."/>
        </authorList>
    </citation>
    <scope>NUCLEOTIDE SEQUENCE</scope>
</reference>
<name>A0A0F9E2U6_9ZZZZ</name>
<feature type="non-terminal residue" evidence="1">
    <location>
        <position position="1"/>
    </location>
</feature>
<evidence type="ECO:0000313" key="1">
    <source>
        <dbReference type="EMBL" id="KKL18408.1"/>
    </source>
</evidence>